<proteinExistence type="predicted"/>
<protein>
    <recommendedName>
        <fullName evidence="1">Gamma-glutamylcyclotransferase AIG2-like domain-containing protein</fullName>
    </recommendedName>
</protein>
<evidence type="ECO:0000313" key="3">
    <source>
        <dbReference type="Proteomes" id="UP000030364"/>
    </source>
</evidence>
<dbReference type="RefSeq" id="WP_038067075.1">
    <property type="nucleotide sequence ID" value="NZ_JPSL02000040.1"/>
</dbReference>
<sequence>MERVFAYGTLKRGGRNHALVADRLLYLLPRYVEGFCLYHLPEGEGRPYAYPGMVPGEGRVFGEVLFLPREVLPLLDALEDEGEEYRRERVLVHTERGPLEAWAYVYLGDVGPALPLPEGVWPIVGS</sequence>
<dbReference type="AlphaFoldDB" id="A0A0A2WLJ6"/>
<dbReference type="Gene3D" id="3.10.490.10">
    <property type="entry name" value="Gamma-glutamyl cyclotransferase-like"/>
    <property type="match status" value="1"/>
</dbReference>
<dbReference type="InterPro" id="IPR009288">
    <property type="entry name" value="AIG2-like_dom"/>
</dbReference>
<evidence type="ECO:0000259" key="1">
    <source>
        <dbReference type="Pfam" id="PF06094"/>
    </source>
</evidence>
<dbReference type="InterPro" id="IPR013024">
    <property type="entry name" value="GGCT-like"/>
</dbReference>
<organism evidence="2 3">
    <name type="scientific">Thermus filiformis</name>
    <dbReference type="NCBI Taxonomy" id="276"/>
    <lineage>
        <taxon>Bacteria</taxon>
        <taxon>Thermotogati</taxon>
        <taxon>Deinococcota</taxon>
        <taxon>Deinococci</taxon>
        <taxon>Thermales</taxon>
        <taxon>Thermaceae</taxon>
        <taxon>Thermus</taxon>
    </lineage>
</organism>
<dbReference type="EMBL" id="JPSL02000040">
    <property type="protein sequence ID" value="KGQ21066.2"/>
    <property type="molecule type" value="Genomic_DNA"/>
</dbReference>
<dbReference type="InterPro" id="IPR036568">
    <property type="entry name" value="GGCT-like_sf"/>
</dbReference>
<dbReference type="Pfam" id="PF06094">
    <property type="entry name" value="GGACT"/>
    <property type="match status" value="1"/>
</dbReference>
<evidence type="ECO:0000313" key="2">
    <source>
        <dbReference type="EMBL" id="KGQ21066.2"/>
    </source>
</evidence>
<name>A0A0A2WLJ6_THEFI</name>
<reference evidence="2 3" key="1">
    <citation type="journal article" date="2015" name="Genome Announc.">
        <title>Draft Genome Sequence of the Thermophile Thermus filiformis ATCC 43280, Producer of Carotenoid-(Di)glucoside-Branched Fatty Acid (Di)esters and Source of Hyperthermostable Enzymes of Biotechnological Interest.</title>
        <authorList>
            <person name="Mandelli F."/>
            <person name="Oliveira Ramires B."/>
            <person name="Couger M.B."/>
            <person name="Paixao D.A."/>
            <person name="Camilo C.M."/>
            <person name="Polikarpov I."/>
            <person name="Prade R."/>
            <person name="Riano-Pachon D.M."/>
            <person name="Squina F.M."/>
        </authorList>
    </citation>
    <scope>NUCLEOTIDE SEQUENCE [LARGE SCALE GENOMIC DNA]</scope>
    <source>
        <strain evidence="2 3">ATCC 43280</strain>
    </source>
</reference>
<dbReference type="STRING" id="276.THFILI_08800"/>
<gene>
    <name evidence="2" type="ORF">THFILI_08800</name>
</gene>
<keyword evidence="3" id="KW-1185">Reference proteome</keyword>
<dbReference type="OrthoDB" id="8538589at2"/>
<dbReference type="SUPFAM" id="SSF110857">
    <property type="entry name" value="Gamma-glutamyl cyclotransferase-like"/>
    <property type="match status" value="1"/>
</dbReference>
<dbReference type="Proteomes" id="UP000030364">
    <property type="component" value="Unassembled WGS sequence"/>
</dbReference>
<comment type="caution">
    <text evidence="2">The sequence shown here is derived from an EMBL/GenBank/DDBJ whole genome shotgun (WGS) entry which is preliminary data.</text>
</comment>
<dbReference type="CDD" id="cd06661">
    <property type="entry name" value="GGCT_like"/>
    <property type="match status" value="1"/>
</dbReference>
<feature type="domain" description="Gamma-glutamylcyclotransferase AIG2-like" evidence="1">
    <location>
        <begin position="4"/>
        <end position="121"/>
    </location>
</feature>
<accession>A0A0A2WLJ6</accession>